<dbReference type="Proteomes" id="UP000249661">
    <property type="component" value="Unassembled WGS sequence"/>
</dbReference>
<gene>
    <name evidence="1" type="ORF">BO66DRAFT_191476</name>
</gene>
<reference evidence="1" key="1">
    <citation type="submission" date="2018-02" db="EMBL/GenBank/DDBJ databases">
        <title>The genomes of Aspergillus section Nigri reveals drivers in fungal speciation.</title>
        <authorList>
            <consortium name="DOE Joint Genome Institute"/>
            <person name="Vesth T.C."/>
            <person name="Nybo J."/>
            <person name="Theobald S."/>
            <person name="Brandl J."/>
            <person name="Frisvad J.C."/>
            <person name="Nielsen K.F."/>
            <person name="Lyhne E.K."/>
            <person name="Kogle M.E."/>
            <person name="Kuo A."/>
            <person name="Riley R."/>
            <person name="Clum A."/>
            <person name="Nolan M."/>
            <person name="Lipzen A."/>
            <person name="Salamov A."/>
            <person name="Henrissat B."/>
            <person name="Wiebenga A."/>
            <person name="De vries R.P."/>
            <person name="Grigoriev I.V."/>
            <person name="Mortensen U.H."/>
            <person name="Andersen M.R."/>
            <person name="Baker S.E."/>
        </authorList>
    </citation>
    <scope>NUCLEOTIDE SEQUENCE</scope>
    <source>
        <strain evidence="1">CBS 121060</strain>
    </source>
</reference>
<sequence length="186" mass="21627">MMAAASFWREGWVVRGLLAPTLLLSFSPETIAGGQNFAAARARDGKHMIWRLLPSYGLRAEADIVSRLASVMIGQRLARLRVARTHRPVDEYIICLHPSPFWTFFFFLFFILTLFGWLRSRRRSTTDWSLHCTARRNNPFNGLRVIDRRILWHFSFGITIFLFIIASPCAGLWRRDAFPLRLARFP</sequence>
<proteinExistence type="predicted"/>
<name>A0ACD1GXG1_9EURO</name>
<dbReference type="EMBL" id="KZ824987">
    <property type="protein sequence ID" value="RAH65953.1"/>
    <property type="molecule type" value="Genomic_DNA"/>
</dbReference>
<evidence type="ECO:0000313" key="2">
    <source>
        <dbReference type="Proteomes" id="UP000249661"/>
    </source>
</evidence>
<accession>A0ACD1GXG1</accession>
<organism evidence="1 2">
    <name type="scientific">Aspergillus aculeatinus CBS 121060</name>
    <dbReference type="NCBI Taxonomy" id="1448322"/>
    <lineage>
        <taxon>Eukaryota</taxon>
        <taxon>Fungi</taxon>
        <taxon>Dikarya</taxon>
        <taxon>Ascomycota</taxon>
        <taxon>Pezizomycotina</taxon>
        <taxon>Eurotiomycetes</taxon>
        <taxon>Eurotiomycetidae</taxon>
        <taxon>Eurotiales</taxon>
        <taxon>Aspergillaceae</taxon>
        <taxon>Aspergillus</taxon>
        <taxon>Aspergillus subgen. Circumdati</taxon>
    </lineage>
</organism>
<keyword evidence="2" id="KW-1185">Reference proteome</keyword>
<evidence type="ECO:0000313" key="1">
    <source>
        <dbReference type="EMBL" id="RAH65953.1"/>
    </source>
</evidence>
<protein>
    <submittedName>
        <fullName evidence="1">Uncharacterized protein</fullName>
    </submittedName>
</protein>